<organism evidence="2 3">
    <name type="scientific">Sphingobium naphthae</name>
    <dbReference type="NCBI Taxonomy" id="1886786"/>
    <lineage>
        <taxon>Bacteria</taxon>
        <taxon>Pseudomonadati</taxon>
        <taxon>Pseudomonadota</taxon>
        <taxon>Alphaproteobacteria</taxon>
        <taxon>Sphingomonadales</taxon>
        <taxon>Sphingomonadaceae</taxon>
        <taxon>Sphingobium</taxon>
    </lineage>
</organism>
<reference evidence="3" key="1">
    <citation type="journal article" date="2022" name="J Environ Chem Eng">
        <title>Biodegradation of petroleum oil using a constructed nonpathogenic and heavy metal-tolerant bacterial consortium isolated from marine sponges.</title>
        <authorList>
            <person name="Dechsakulwatana C."/>
            <person name="Rungsihiranrut A."/>
            <person name="Muangchinda C."/>
            <person name="Ningthoujam R."/>
            <person name="Klankeo P."/>
            <person name="Pinyakong O."/>
        </authorList>
    </citation>
    <scope>NUCLEOTIDE SEQUENCE [LARGE SCALE GENOMIC DNA]</scope>
    <source>
        <strain evidence="3">MO2-4</strain>
    </source>
</reference>
<accession>A0ABU4A024</accession>
<dbReference type="RefSeq" id="WP_317517762.1">
    <property type="nucleotide sequence ID" value="NZ_JAPTHD010000008.1"/>
</dbReference>
<evidence type="ECO:0008006" key="4">
    <source>
        <dbReference type="Google" id="ProtNLM"/>
    </source>
</evidence>
<comment type="caution">
    <text evidence="2">The sequence shown here is derived from an EMBL/GenBank/DDBJ whole genome shotgun (WGS) entry which is preliminary data.</text>
</comment>
<dbReference type="Proteomes" id="UP001185984">
    <property type="component" value="Unassembled WGS sequence"/>
</dbReference>
<protein>
    <recommendedName>
        <fullName evidence="4">Lipoprotein</fullName>
    </recommendedName>
</protein>
<proteinExistence type="predicted"/>
<feature type="compositionally biased region" description="Low complexity" evidence="1">
    <location>
        <begin position="18"/>
        <end position="40"/>
    </location>
</feature>
<evidence type="ECO:0000313" key="2">
    <source>
        <dbReference type="EMBL" id="MDV5825136.1"/>
    </source>
</evidence>
<sequence>MLLLLLLSAGGCGKAPDGAGRASASGTSAVSTRPVSAPASSIPPPSPLLGERVARTQWARSDDGKSGAPPHCAPLALASAGGTPATARAADFSGGWGVAFDLPNLRSAYGFAGPGVLPQDAAPLAAQRARLDRQWPYMRDLPKLPPSSFAGYGLSGAEAYPADNPQGHGLQSVAYVRVGGQQCTYNVWSRISRTHLETLLDNLRLLR</sequence>
<name>A0ABU4A024_9SPHN</name>
<evidence type="ECO:0000313" key="3">
    <source>
        <dbReference type="Proteomes" id="UP001185984"/>
    </source>
</evidence>
<dbReference type="EMBL" id="JAPTHD010000008">
    <property type="protein sequence ID" value="MDV5825136.1"/>
    <property type="molecule type" value="Genomic_DNA"/>
</dbReference>
<evidence type="ECO:0000256" key="1">
    <source>
        <dbReference type="SAM" id="MobiDB-lite"/>
    </source>
</evidence>
<keyword evidence="3" id="KW-1185">Reference proteome</keyword>
<feature type="region of interest" description="Disordered" evidence="1">
    <location>
        <begin position="14"/>
        <end position="49"/>
    </location>
</feature>
<gene>
    <name evidence="2" type="ORF">O0R41_16130</name>
</gene>